<evidence type="ECO:0000256" key="3">
    <source>
        <dbReference type="ARBA" id="ARBA00022840"/>
    </source>
</evidence>
<dbReference type="FunFam" id="3.30.30.30:FF:000001">
    <property type="entry name" value="heat shock 70 kDa protein-like"/>
    <property type="match status" value="1"/>
</dbReference>
<dbReference type="STRING" id="3469.A0A4Y7JXA9"/>
<protein>
    <submittedName>
        <fullName evidence="4">Uncharacterized protein</fullName>
    </submittedName>
</protein>
<organism evidence="4 5">
    <name type="scientific">Papaver somniferum</name>
    <name type="common">Opium poppy</name>
    <dbReference type="NCBI Taxonomy" id="3469"/>
    <lineage>
        <taxon>Eukaryota</taxon>
        <taxon>Viridiplantae</taxon>
        <taxon>Streptophyta</taxon>
        <taxon>Embryophyta</taxon>
        <taxon>Tracheophyta</taxon>
        <taxon>Spermatophyta</taxon>
        <taxon>Magnoliopsida</taxon>
        <taxon>Ranunculales</taxon>
        <taxon>Papaveraceae</taxon>
        <taxon>Papaveroideae</taxon>
        <taxon>Papaver</taxon>
    </lineage>
</organism>
<evidence type="ECO:0000256" key="1">
    <source>
        <dbReference type="ARBA" id="ARBA00007381"/>
    </source>
</evidence>
<evidence type="ECO:0000313" key="5">
    <source>
        <dbReference type="Proteomes" id="UP000316621"/>
    </source>
</evidence>
<dbReference type="Proteomes" id="UP000316621">
    <property type="component" value="Chromosome 6"/>
</dbReference>
<proteinExistence type="inferred from homology"/>
<dbReference type="Gene3D" id="3.30.420.40">
    <property type="match status" value="1"/>
</dbReference>
<dbReference type="Gramene" id="RZC64692">
    <property type="protein sequence ID" value="RZC64692"/>
    <property type="gene ID" value="C5167_008379"/>
</dbReference>
<keyword evidence="3" id="KW-0067">ATP-binding</keyword>
<dbReference type="GO" id="GO:0005524">
    <property type="term" value="F:ATP binding"/>
    <property type="evidence" value="ECO:0007669"/>
    <property type="project" value="UniProtKB-KW"/>
</dbReference>
<evidence type="ECO:0000256" key="2">
    <source>
        <dbReference type="ARBA" id="ARBA00022741"/>
    </source>
</evidence>
<keyword evidence="2" id="KW-0547">Nucleotide-binding</keyword>
<dbReference type="SUPFAM" id="SSF53067">
    <property type="entry name" value="Actin-like ATPase domain"/>
    <property type="match status" value="1"/>
</dbReference>
<dbReference type="InterPro" id="IPR043129">
    <property type="entry name" value="ATPase_NBD"/>
</dbReference>
<dbReference type="EMBL" id="CM010720">
    <property type="protein sequence ID" value="RZC64692.1"/>
    <property type="molecule type" value="Genomic_DNA"/>
</dbReference>
<comment type="similarity">
    <text evidence="1">Belongs to the heat shock protein 70 family.</text>
</comment>
<dbReference type="GO" id="GO:0140662">
    <property type="term" value="F:ATP-dependent protein folding chaperone"/>
    <property type="evidence" value="ECO:0007669"/>
    <property type="project" value="InterPro"/>
</dbReference>
<dbReference type="AlphaFoldDB" id="A0A4Y7JXA9"/>
<evidence type="ECO:0000313" key="4">
    <source>
        <dbReference type="EMBL" id="RZC64692.1"/>
    </source>
</evidence>
<name>A0A4Y7JXA9_PAPSO</name>
<dbReference type="FunFam" id="3.30.420.40:FF:000028">
    <property type="entry name" value="heat shock 70 kDa protein-like"/>
    <property type="match status" value="1"/>
</dbReference>
<dbReference type="PANTHER" id="PTHR19375">
    <property type="entry name" value="HEAT SHOCK PROTEIN 70KDA"/>
    <property type="match status" value="1"/>
</dbReference>
<sequence length="197" mass="22679">MSPPSKGMKEHDDLAHRKVYVAQKGLVKCQAFDCRSFCDTDVQVGIKNWPFNVLSPMIEVSYKGEEKQFAAEEISSMDWIKMREIAEAYLDSIVKNFFVTVPAYFNESQRQATKDARSLLVLMLWVSSMSLRLLPFPGPARCYRQIKNKPYPKSRIYDVGNKYMTKSAGKDAFHLRFRNRTCWKDGEIHPPAVATII</sequence>
<dbReference type="InterPro" id="IPR013126">
    <property type="entry name" value="Hsp_70_fam"/>
</dbReference>
<dbReference type="Pfam" id="PF00012">
    <property type="entry name" value="HSP70"/>
    <property type="match status" value="1"/>
</dbReference>
<reference evidence="4 5" key="1">
    <citation type="journal article" date="2018" name="Science">
        <title>The opium poppy genome and morphinan production.</title>
        <authorList>
            <person name="Guo L."/>
            <person name="Winzer T."/>
            <person name="Yang X."/>
            <person name="Li Y."/>
            <person name="Ning Z."/>
            <person name="He Z."/>
            <person name="Teodor R."/>
            <person name="Lu Y."/>
            <person name="Bowser T.A."/>
            <person name="Graham I.A."/>
            <person name="Ye K."/>
        </authorList>
    </citation>
    <scope>NUCLEOTIDE SEQUENCE [LARGE SCALE GENOMIC DNA]</scope>
    <source>
        <strain evidence="5">cv. HN1</strain>
        <tissue evidence="4">Leaves</tissue>
    </source>
</reference>
<gene>
    <name evidence="4" type="ORF">C5167_008379</name>
</gene>
<keyword evidence="5" id="KW-1185">Reference proteome</keyword>
<accession>A0A4Y7JXA9</accession>